<protein>
    <recommendedName>
        <fullName evidence="3">Solute-binding protein family 5 domain-containing protein</fullName>
    </recommendedName>
</protein>
<dbReference type="PANTHER" id="PTHR30290">
    <property type="entry name" value="PERIPLASMIC BINDING COMPONENT OF ABC TRANSPORTER"/>
    <property type="match status" value="1"/>
</dbReference>
<dbReference type="Gene3D" id="3.90.76.10">
    <property type="entry name" value="Dipeptide-binding Protein, Domain 1"/>
    <property type="match status" value="1"/>
</dbReference>
<dbReference type="SUPFAM" id="SSF53850">
    <property type="entry name" value="Periplasmic binding protein-like II"/>
    <property type="match status" value="1"/>
</dbReference>
<evidence type="ECO:0000259" key="3">
    <source>
        <dbReference type="Pfam" id="PF00496"/>
    </source>
</evidence>
<keyword evidence="2" id="KW-0812">Transmembrane</keyword>
<dbReference type="Pfam" id="PF00496">
    <property type="entry name" value="SBP_bac_5"/>
    <property type="match status" value="1"/>
</dbReference>
<dbReference type="PANTHER" id="PTHR30290:SF38">
    <property type="entry name" value="D,D-DIPEPTIDE-BINDING PERIPLASMIC PROTEIN DDPA-RELATED"/>
    <property type="match status" value="1"/>
</dbReference>
<dbReference type="AlphaFoldDB" id="A0A382RED0"/>
<dbReference type="Gene3D" id="3.40.190.10">
    <property type="entry name" value="Periplasmic binding protein-like II"/>
    <property type="match status" value="1"/>
</dbReference>
<feature type="transmembrane region" description="Helical" evidence="2">
    <location>
        <begin position="31"/>
        <end position="48"/>
    </location>
</feature>
<dbReference type="InterPro" id="IPR039424">
    <property type="entry name" value="SBP_5"/>
</dbReference>
<keyword evidence="2" id="KW-1133">Transmembrane helix</keyword>
<organism evidence="4">
    <name type="scientific">marine metagenome</name>
    <dbReference type="NCBI Taxonomy" id="408172"/>
    <lineage>
        <taxon>unclassified sequences</taxon>
        <taxon>metagenomes</taxon>
        <taxon>ecological metagenomes</taxon>
    </lineage>
</organism>
<evidence type="ECO:0000256" key="1">
    <source>
        <dbReference type="ARBA" id="ARBA00022729"/>
    </source>
</evidence>
<sequence length="301" mass="32537">VTVNKVFDRMNVFDTEDEQMKKKLLVGWKNIMMLAALLVCLPIGNAIAKDSVSIGMRLEPSPGLDPTTGAAAAISQVTLYNIFEGLTRLDGGGGVLPLLAKSWTISDDGTTYTFSLESDVVYHNGAAFDSGDVKAQFERNAAEDSSNKSKGLFSSIVSIATPDAHTVIVTLPSANALFPFFLAQAPAAILDQESYADANTNPIGTGPYQFVKWTKGDSVTLNKFYKYRNAGDVQIDNVQFRFINDAAAQVAALKAGDLDYMPSLSAPEMFAEFQKDDRFTTLKGTTEGETILAMNNKSEIL</sequence>
<feature type="non-terminal residue" evidence="4">
    <location>
        <position position="1"/>
    </location>
</feature>
<evidence type="ECO:0000313" key="4">
    <source>
        <dbReference type="EMBL" id="SVC96053.1"/>
    </source>
</evidence>
<accession>A0A382RED0</accession>
<proteinExistence type="predicted"/>
<dbReference type="GO" id="GO:1904680">
    <property type="term" value="F:peptide transmembrane transporter activity"/>
    <property type="evidence" value="ECO:0007669"/>
    <property type="project" value="TreeGrafter"/>
</dbReference>
<reference evidence="4" key="1">
    <citation type="submission" date="2018-05" db="EMBL/GenBank/DDBJ databases">
        <authorList>
            <person name="Lanie J.A."/>
            <person name="Ng W.-L."/>
            <person name="Kazmierczak K.M."/>
            <person name="Andrzejewski T.M."/>
            <person name="Davidsen T.M."/>
            <person name="Wayne K.J."/>
            <person name="Tettelin H."/>
            <person name="Glass J.I."/>
            <person name="Rusch D."/>
            <person name="Podicherti R."/>
            <person name="Tsui H.-C.T."/>
            <person name="Winkler M.E."/>
        </authorList>
    </citation>
    <scope>NUCLEOTIDE SEQUENCE</scope>
</reference>
<feature type="non-terminal residue" evidence="4">
    <location>
        <position position="301"/>
    </location>
</feature>
<dbReference type="InterPro" id="IPR000914">
    <property type="entry name" value="SBP_5_dom"/>
</dbReference>
<feature type="domain" description="Solute-binding protein family 5" evidence="3">
    <location>
        <begin position="96"/>
        <end position="300"/>
    </location>
</feature>
<keyword evidence="1" id="KW-0732">Signal</keyword>
<gene>
    <name evidence="4" type="ORF">METZ01_LOCUS348907</name>
</gene>
<keyword evidence="2" id="KW-0472">Membrane</keyword>
<dbReference type="GO" id="GO:0015833">
    <property type="term" value="P:peptide transport"/>
    <property type="evidence" value="ECO:0007669"/>
    <property type="project" value="TreeGrafter"/>
</dbReference>
<name>A0A382RED0_9ZZZZ</name>
<evidence type="ECO:0000256" key="2">
    <source>
        <dbReference type="SAM" id="Phobius"/>
    </source>
</evidence>
<dbReference type="EMBL" id="UINC01121123">
    <property type="protein sequence ID" value="SVC96053.1"/>
    <property type="molecule type" value="Genomic_DNA"/>
</dbReference>